<keyword evidence="16" id="KW-1185">Reference proteome</keyword>
<evidence type="ECO:0000313" key="15">
    <source>
        <dbReference type="EMBL" id="GMT09985.1"/>
    </source>
</evidence>
<comment type="similarity">
    <text evidence="2 13">Belongs to the amiloride-sensitive sodium channel (TC 1.A.6) family.</text>
</comment>
<feature type="transmembrane region" description="Helical" evidence="14">
    <location>
        <begin position="44"/>
        <end position="62"/>
    </location>
</feature>
<accession>A0AAV5UV02</accession>
<evidence type="ECO:0000256" key="1">
    <source>
        <dbReference type="ARBA" id="ARBA00004141"/>
    </source>
</evidence>
<sequence>RSSFYSSELEMEEDLRPTLDRFAEDTSMIGFRYLHSKYKTGFRLIWGLMLVFSLGLTFYQAVERITYYFIYNPLATHRSFDAPTEVQFPSLLICNKMQLRASSVAKYSQPLLKSMCFLHDDDSSNSTQHLEAFDHVDLRDVYRHSLQNVDDLVLRCE</sequence>
<keyword evidence="10" id="KW-0325">Glycoprotein</keyword>
<keyword evidence="6 14" id="KW-1133">Transmembrane helix</keyword>
<dbReference type="Pfam" id="PF00858">
    <property type="entry name" value="ASC"/>
    <property type="match status" value="1"/>
</dbReference>
<protein>
    <submittedName>
        <fullName evidence="15">Uncharacterized protein</fullName>
    </submittedName>
</protein>
<dbReference type="PANTHER" id="PTHR11690">
    <property type="entry name" value="AMILORIDE-SENSITIVE SODIUM CHANNEL-RELATED"/>
    <property type="match status" value="1"/>
</dbReference>
<dbReference type="EMBL" id="BTSY01000001">
    <property type="protein sequence ID" value="GMT09985.1"/>
    <property type="molecule type" value="Genomic_DNA"/>
</dbReference>
<reference evidence="15" key="1">
    <citation type="submission" date="2023-10" db="EMBL/GenBank/DDBJ databases">
        <title>Genome assembly of Pristionchus species.</title>
        <authorList>
            <person name="Yoshida K."/>
            <person name="Sommer R.J."/>
        </authorList>
    </citation>
    <scope>NUCLEOTIDE SEQUENCE</scope>
    <source>
        <strain evidence="15">RS5133</strain>
    </source>
</reference>
<evidence type="ECO:0000256" key="13">
    <source>
        <dbReference type="RuleBase" id="RU000679"/>
    </source>
</evidence>
<keyword evidence="4 13" id="KW-0894">Sodium channel</keyword>
<keyword evidence="9 14" id="KW-0472">Membrane</keyword>
<comment type="subcellular location">
    <subcellularLocation>
        <location evidence="1">Membrane</location>
        <topology evidence="1">Multi-pass membrane protein</topology>
    </subcellularLocation>
</comment>
<proteinExistence type="inferred from homology"/>
<dbReference type="Proteomes" id="UP001432322">
    <property type="component" value="Unassembled WGS sequence"/>
</dbReference>
<feature type="non-terminal residue" evidence="15">
    <location>
        <position position="1"/>
    </location>
</feature>
<gene>
    <name evidence="15" type="ORF">PFISCL1PPCAC_1282</name>
</gene>
<keyword evidence="8 13" id="KW-0406">Ion transport</keyword>
<keyword evidence="3 13" id="KW-0813">Transport</keyword>
<dbReference type="GO" id="GO:0005886">
    <property type="term" value="C:plasma membrane"/>
    <property type="evidence" value="ECO:0007669"/>
    <property type="project" value="TreeGrafter"/>
</dbReference>
<evidence type="ECO:0000256" key="6">
    <source>
        <dbReference type="ARBA" id="ARBA00022989"/>
    </source>
</evidence>
<evidence type="ECO:0000256" key="8">
    <source>
        <dbReference type="ARBA" id="ARBA00023065"/>
    </source>
</evidence>
<evidence type="ECO:0000256" key="5">
    <source>
        <dbReference type="ARBA" id="ARBA00022692"/>
    </source>
</evidence>
<evidence type="ECO:0000256" key="9">
    <source>
        <dbReference type="ARBA" id="ARBA00023136"/>
    </source>
</evidence>
<evidence type="ECO:0000313" key="16">
    <source>
        <dbReference type="Proteomes" id="UP001432322"/>
    </source>
</evidence>
<feature type="non-terminal residue" evidence="15">
    <location>
        <position position="157"/>
    </location>
</feature>
<evidence type="ECO:0000256" key="7">
    <source>
        <dbReference type="ARBA" id="ARBA00023053"/>
    </source>
</evidence>
<dbReference type="PANTHER" id="PTHR11690:SF293">
    <property type="entry name" value="ACID-SENSING ION CHANNEL 1"/>
    <property type="match status" value="1"/>
</dbReference>
<evidence type="ECO:0000256" key="11">
    <source>
        <dbReference type="ARBA" id="ARBA00023201"/>
    </source>
</evidence>
<dbReference type="AlphaFoldDB" id="A0AAV5UV02"/>
<evidence type="ECO:0000256" key="2">
    <source>
        <dbReference type="ARBA" id="ARBA00007193"/>
    </source>
</evidence>
<evidence type="ECO:0000256" key="4">
    <source>
        <dbReference type="ARBA" id="ARBA00022461"/>
    </source>
</evidence>
<keyword evidence="7" id="KW-0915">Sodium</keyword>
<dbReference type="InterPro" id="IPR001873">
    <property type="entry name" value="ENaC"/>
</dbReference>
<keyword evidence="5 13" id="KW-0812">Transmembrane</keyword>
<comment type="caution">
    <text evidence="15">The sequence shown here is derived from an EMBL/GenBank/DDBJ whole genome shotgun (WGS) entry which is preliminary data.</text>
</comment>
<evidence type="ECO:0000256" key="12">
    <source>
        <dbReference type="ARBA" id="ARBA00023303"/>
    </source>
</evidence>
<name>A0AAV5UV02_9BILA</name>
<organism evidence="15 16">
    <name type="scientific">Pristionchus fissidentatus</name>
    <dbReference type="NCBI Taxonomy" id="1538716"/>
    <lineage>
        <taxon>Eukaryota</taxon>
        <taxon>Metazoa</taxon>
        <taxon>Ecdysozoa</taxon>
        <taxon>Nematoda</taxon>
        <taxon>Chromadorea</taxon>
        <taxon>Rhabditida</taxon>
        <taxon>Rhabditina</taxon>
        <taxon>Diplogasteromorpha</taxon>
        <taxon>Diplogasteroidea</taxon>
        <taxon>Neodiplogasteridae</taxon>
        <taxon>Pristionchus</taxon>
    </lineage>
</organism>
<evidence type="ECO:0000256" key="10">
    <source>
        <dbReference type="ARBA" id="ARBA00023180"/>
    </source>
</evidence>
<evidence type="ECO:0000256" key="3">
    <source>
        <dbReference type="ARBA" id="ARBA00022448"/>
    </source>
</evidence>
<keyword evidence="11 13" id="KW-0739">Sodium transport</keyword>
<keyword evidence="12 13" id="KW-0407">Ion channel</keyword>
<evidence type="ECO:0000256" key="14">
    <source>
        <dbReference type="SAM" id="Phobius"/>
    </source>
</evidence>
<dbReference type="GO" id="GO:0015280">
    <property type="term" value="F:ligand-gated sodium channel activity"/>
    <property type="evidence" value="ECO:0007669"/>
    <property type="project" value="TreeGrafter"/>
</dbReference>